<dbReference type="CDD" id="cd02440">
    <property type="entry name" value="AdoMet_MTases"/>
    <property type="match status" value="1"/>
</dbReference>
<evidence type="ECO:0000256" key="2">
    <source>
        <dbReference type="ARBA" id="ARBA00022603"/>
    </source>
</evidence>
<organism evidence="8 9">
    <name type="scientific">Actinomycetospora atypica</name>
    <dbReference type="NCBI Taxonomy" id="1290095"/>
    <lineage>
        <taxon>Bacteria</taxon>
        <taxon>Bacillati</taxon>
        <taxon>Actinomycetota</taxon>
        <taxon>Actinomycetes</taxon>
        <taxon>Pseudonocardiales</taxon>
        <taxon>Pseudonocardiaceae</taxon>
        <taxon>Actinomycetospora</taxon>
    </lineage>
</organism>
<evidence type="ECO:0000256" key="4">
    <source>
        <dbReference type="ARBA" id="ARBA00022691"/>
    </source>
</evidence>
<keyword evidence="2 8" id="KW-0489">Methyltransferase</keyword>
<dbReference type="EMBL" id="JBHSIV010000010">
    <property type="protein sequence ID" value="MFC5062859.1"/>
    <property type="molecule type" value="Genomic_DNA"/>
</dbReference>
<sequence length="521" mass="55202">MPPAGRVPDDLPDDRLPALAARLAEPLRRAGFTVDGVAEAFGAEAGAALDRGETEPVRRLLGPDAFGVLVRVFLLDDEAADDELAAALAPLTTDELVDAGLLRRSPGGFAAALDLRPHADEHGSWWVFSDLDAGPAKTHDHVLGTGAASMSLARAVVRRPVATLLDLGAGCGVQTLHASGHAATLTATDVSERANTLARATFAVSGVDVEVRTGPWWEPVAGRRFDQIVCNPPFVPGPPEVEHVYRDGGLGGDGASALLVAELPGFLTTGGVGQLLASWLITGADLEADLGWAARPRRWLADAVRAAGPGGLDAWVVQRDVADPALHVGTWLRDAGVDPASPAGRARSRAWLDYFAEHDVVGIGFGFVTLRRTAEGEPGVVVCEDMRQALGDPLGPEIEAWLDRVAWLRTHDLLDEPLVLPPTTALERGFTPAPPEDSDDGWQRIGGTLVRLDGPQWRHDLDEAGEALMAGCRGHLPLRDLLELLAVGHNRDVDELTAAALPVVRELYLHGLVVPRPTVAL</sequence>
<evidence type="ECO:0000313" key="8">
    <source>
        <dbReference type="EMBL" id="MFC5062859.1"/>
    </source>
</evidence>
<name>A0ABV9YL90_9PSEU</name>
<evidence type="ECO:0000259" key="5">
    <source>
        <dbReference type="Pfam" id="PF05175"/>
    </source>
</evidence>
<dbReference type="Gene3D" id="3.40.50.150">
    <property type="entry name" value="Vaccinia Virus protein VP39"/>
    <property type="match status" value="1"/>
</dbReference>
<comment type="similarity">
    <text evidence="1">Belongs to the eukaryotic/archaeal PrmC-related family.</text>
</comment>
<dbReference type="Proteomes" id="UP001595947">
    <property type="component" value="Unassembled WGS sequence"/>
</dbReference>
<evidence type="ECO:0000313" key="9">
    <source>
        <dbReference type="Proteomes" id="UP001595947"/>
    </source>
</evidence>
<evidence type="ECO:0000259" key="7">
    <source>
        <dbReference type="Pfam" id="PF25004"/>
    </source>
</evidence>
<gene>
    <name evidence="8" type="ORF">ACFPBZ_11630</name>
</gene>
<protein>
    <submittedName>
        <fullName evidence="8">Methyltransferase</fullName>
    </submittedName>
</protein>
<dbReference type="InterPro" id="IPR056684">
    <property type="entry name" value="DUF7782"/>
</dbReference>
<accession>A0ABV9YL90</accession>
<dbReference type="GO" id="GO:0008168">
    <property type="term" value="F:methyltransferase activity"/>
    <property type="evidence" value="ECO:0007669"/>
    <property type="project" value="UniProtKB-KW"/>
</dbReference>
<dbReference type="PANTHER" id="PTHR45875:SF1">
    <property type="entry name" value="METHYLTRANSFERASE N6AMT1"/>
    <property type="match status" value="1"/>
</dbReference>
<keyword evidence="4" id="KW-0949">S-adenosyl-L-methionine</keyword>
<evidence type="ECO:0000256" key="3">
    <source>
        <dbReference type="ARBA" id="ARBA00022679"/>
    </source>
</evidence>
<evidence type="ECO:0000259" key="6">
    <source>
        <dbReference type="Pfam" id="PF23186"/>
    </source>
</evidence>
<dbReference type="InterPro" id="IPR055487">
    <property type="entry name" value="DUF7059"/>
</dbReference>
<dbReference type="Pfam" id="PF23186">
    <property type="entry name" value="DUF7059"/>
    <property type="match status" value="1"/>
</dbReference>
<evidence type="ECO:0000256" key="1">
    <source>
        <dbReference type="ARBA" id="ARBA00006149"/>
    </source>
</evidence>
<dbReference type="InterPro" id="IPR029063">
    <property type="entry name" value="SAM-dependent_MTases_sf"/>
</dbReference>
<feature type="domain" description="DUF7782" evidence="7">
    <location>
        <begin position="399"/>
        <end position="515"/>
    </location>
</feature>
<dbReference type="InterPro" id="IPR052190">
    <property type="entry name" value="Euk-Arch_PrmC-MTase"/>
</dbReference>
<dbReference type="Pfam" id="PF25004">
    <property type="entry name" value="DUF7782"/>
    <property type="match status" value="1"/>
</dbReference>
<feature type="domain" description="DUF7059" evidence="6">
    <location>
        <begin position="29"/>
        <end position="111"/>
    </location>
</feature>
<dbReference type="Pfam" id="PF05175">
    <property type="entry name" value="MTS"/>
    <property type="match status" value="1"/>
</dbReference>
<keyword evidence="3" id="KW-0808">Transferase</keyword>
<feature type="domain" description="Methyltransferase small" evidence="5">
    <location>
        <begin position="150"/>
        <end position="237"/>
    </location>
</feature>
<dbReference type="RefSeq" id="WP_378036350.1">
    <property type="nucleotide sequence ID" value="NZ_JBHSIV010000010.1"/>
</dbReference>
<keyword evidence="9" id="KW-1185">Reference proteome</keyword>
<dbReference type="InterPro" id="IPR002052">
    <property type="entry name" value="DNA_methylase_N6_adenine_CS"/>
</dbReference>
<reference evidence="9" key="1">
    <citation type="journal article" date="2019" name="Int. J. Syst. Evol. Microbiol.">
        <title>The Global Catalogue of Microorganisms (GCM) 10K type strain sequencing project: providing services to taxonomists for standard genome sequencing and annotation.</title>
        <authorList>
            <consortium name="The Broad Institute Genomics Platform"/>
            <consortium name="The Broad Institute Genome Sequencing Center for Infectious Disease"/>
            <person name="Wu L."/>
            <person name="Ma J."/>
        </authorList>
    </citation>
    <scope>NUCLEOTIDE SEQUENCE [LARGE SCALE GENOMIC DNA]</scope>
    <source>
        <strain evidence="9">CGMCC 4.7093</strain>
    </source>
</reference>
<dbReference type="SUPFAM" id="SSF53335">
    <property type="entry name" value="S-adenosyl-L-methionine-dependent methyltransferases"/>
    <property type="match status" value="1"/>
</dbReference>
<dbReference type="InterPro" id="IPR007848">
    <property type="entry name" value="Small_mtfrase_dom"/>
</dbReference>
<dbReference type="PANTHER" id="PTHR45875">
    <property type="entry name" value="METHYLTRANSFERASE N6AMT1"/>
    <property type="match status" value="1"/>
</dbReference>
<comment type="caution">
    <text evidence="8">The sequence shown here is derived from an EMBL/GenBank/DDBJ whole genome shotgun (WGS) entry which is preliminary data.</text>
</comment>
<dbReference type="GO" id="GO:0032259">
    <property type="term" value="P:methylation"/>
    <property type="evidence" value="ECO:0007669"/>
    <property type="project" value="UniProtKB-KW"/>
</dbReference>
<dbReference type="PROSITE" id="PS00092">
    <property type="entry name" value="N6_MTASE"/>
    <property type="match status" value="1"/>
</dbReference>
<proteinExistence type="inferred from homology"/>